<evidence type="ECO:0008006" key="3">
    <source>
        <dbReference type="Google" id="ProtNLM"/>
    </source>
</evidence>
<dbReference type="EMBL" id="JADOUA010000001">
    <property type="protein sequence ID" value="MBG6093289.1"/>
    <property type="molecule type" value="Genomic_DNA"/>
</dbReference>
<dbReference type="Gene3D" id="3.40.50.300">
    <property type="entry name" value="P-loop containing nucleotide triphosphate hydrolases"/>
    <property type="match status" value="1"/>
</dbReference>
<dbReference type="Proteomes" id="UP000614047">
    <property type="component" value="Unassembled WGS sequence"/>
</dbReference>
<sequence length="413" mass="45481">MTPVVYVHVGAPKSGTTYLQNVMWHNRDVLAGHGLLYPGDEPSAHVWAAFDLRGAFFDGHDDPVTRGAWARMVEEIRAWDGPAALISQELLSAATPAHVARALADLGFAEVHLVYTARDLARQIPAHWQEDVKNRLTMTFGEFVTGLRDPGAARSRWVREFWRMQDAAAVLERWGEGPAGRIPPERVHVVTLPPPGAPTELLLERFCAVLGVDPSGLDTSQVFANPSLGVAETELIRRINLATRGSVEWPVHDVFVKHDLAQSVLTARKGATRIRLPETYLPWVLERSRRLAGALREAGYRVEGDLDELLPAPANPPAASDPGRVPEEEVLDAAVDALAQLLRQCAFHRREDPGEAGSADLMEEQVALLSEAAGDLVEMSVSPVKKAVRTLSERNRLVMSARVAYWRLAETRK</sequence>
<dbReference type="AlphaFoldDB" id="A0A931GUL3"/>
<name>A0A931GUL3_9ACTN</name>
<proteinExistence type="predicted"/>
<comment type="caution">
    <text evidence="1">The sequence shown here is derived from an EMBL/GenBank/DDBJ whole genome shotgun (WGS) entry which is preliminary data.</text>
</comment>
<keyword evidence="2" id="KW-1185">Reference proteome</keyword>
<dbReference type="InterPro" id="IPR027417">
    <property type="entry name" value="P-loop_NTPase"/>
</dbReference>
<evidence type="ECO:0000313" key="2">
    <source>
        <dbReference type="Proteomes" id="UP000614047"/>
    </source>
</evidence>
<dbReference type="RefSeq" id="WP_197015369.1">
    <property type="nucleotide sequence ID" value="NZ_BAABES010000015.1"/>
</dbReference>
<evidence type="ECO:0000313" key="1">
    <source>
        <dbReference type="EMBL" id="MBG6093289.1"/>
    </source>
</evidence>
<protein>
    <recommendedName>
        <fullName evidence="3">Sulfotransferase family protein</fullName>
    </recommendedName>
</protein>
<reference evidence="1" key="1">
    <citation type="submission" date="2020-11" db="EMBL/GenBank/DDBJ databases">
        <title>Sequencing the genomes of 1000 actinobacteria strains.</title>
        <authorList>
            <person name="Klenk H.-P."/>
        </authorList>
    </citation>
    <scope>NUCLEOTIDE SEQUENCE</scope>
    <source>
        <strain evidence="1">DSM 43175</strain>
    </source>
</reference>
<gene>
    <name evidence="1" type="ORF">IW256_007402</name>
</gene>
<dbReference type="SUPFAM" id="SSF52540">
    <property type="entry name" value="P-loop containing nucleoside triphosphate hydrolases"/>
    <property type="match status" value="1"/>
</dbReference>
<accession>A0A931GUL3</accession>
<organism evidence="1 2">
    <name type="scientific">Actinomadura viridis</name>
    <dbReference type="NCBI Taxonomy" id="58110"/>
    <lineage>
        <taxon>Bacteria</taxon>
        <taxon>Bacillati</taxon>
        <taxon>Actinomycetota</taxon>
        <taxon>Actinomycetes</taxon>
        <taxon>Streptosporangiales</taxon>
        <taxon>Thermomonosporaceae</taxon>
        <taxon>Actinomadura</taxon>
    </lineage>
</organism>